<reference evidence="10" key="2">
    <citation type="submission" date="2023-05" db="EMBL/GenBank/DDBJ databases">
        <authorList>
            <consortium name="Lawrence Berkeley National Laboratory"/>
            <person name="Steindorff A."/>
            <person name="Hensen N."/>
            <person name="Bonometti L."/>
            <person name="Westerberg I."/>
            <person name="Brannstrom I.O."/>
            <person name="Guillou S."/>
            <person name="Cros-Aarteil S."/>
            <person name="Calhoun S."/>
            <person name="Haridas S."/>
            <person name="Kuo A."/>
            <person name="Mondo S."/>
            <person name="Pangilinan J."/>
            <person name="Riley R."/>
            <person name="Labutti K."/>
            <person name="Andreopoulos B."/>
            <person name="Lipzen A."/>
            <person name="Chen C."/>
            <person name="Yanf M."/>
            <person name="Daum C."/>
            <person name="Ng V."/>
            <person name="Clum A."/>
            <person name="Ohm R."/>
            <person name="Martin F."/>
            <person name="Silar P."/>
            <person name="Natvig D."/>
            <person name="Lalanne C."/>
            <person name="Gautier V."/>
            <person name="Ament-Velasquez S.L."/>
            <person name="Kruys A."/>
            <person name="Hutchinson M.I."/>
            <person name="Powell A.J."/>
            <person name="Barry K."/>
            <person name="Miller A.N."/>
            <person name="Grigoriev I.V."/>
            <person name="Debuchy R."/>
            <person name="Gladieux P."/>
            <person name="Thoren M.H."/>
            <person name="Johannesson H."/>
        </authorList>
    </citation>
    <scope>NUCLEOTIDE SEQUENCE</scope>
    <source>
        <strain evidence="10">CBS 532.94</strain>
    </source>
</reference>
<evidence type="ECO:0000313" key="10">
    <source>
        <dbReference type="EMBL" id="KAK4238833.1"/>
    </source>
</evidence>
<dbReference type="Pfam" id="PF05875">
    <property type="entry name" value="Ceramidase"/>
    <property type="match status" value="1"/>
</dbReference>
<accession>A0AAN7HCT9</accession>
<evidence type="ECO:0000256" key="6">
    <source>
        <dbReference type="ARBA" id="ARBA00023136"/>
    </source>
</evidence>
<comment type="caution">
    <text evidence="10">The sequence shown here is derived from an EMBL/GenBank/DDBJ whole genome shotgun (WGS) entry which is preliminary data.</text>
</comment>
<dbReference type="Proteomes" id="UP001303760">
    <property type="component" value="Unassembled WGS sequence"/>
</dbReference>
<dbReference type="GO" id="GO:0046513">
    <property type="term" value="P:ceramide biosynthetic process"/>
    <property type="evidence" value="ECO:0007669"/>
    <property type="project" value="TreeGrafter"/>
</dbReference>
<dbReference type="GO" id="GO:0016811">
    <property type="term" value="F:hydrolase activity, acting on carbon-nitrogen (but not peptide) bonds, in linear amides"/>
    <property type="evidence" value="ECO:0007669"/>
    <property type="project" value="InterPro"/>
</dbReference>
<dbReference type="GO" id="GO:0046514">
    <property type="term" value="P:ceramide catabolic process"/>
    <property type="evidence" value="ECO:0007669"/>
    <property type="project" value="TreeGrafter"/>
</dbReference>
<dbReference type="EMBL" id="MU860082">
    <property type="protein sequence ID" value="KAK4238833.1"/>
    <property type="molecule type" value="Genomic_DNA"/>
</dbReference>
<evidence type="ECO:0000256" key="8">
    <source>
        <dbReference type="PIRSR" id="PIRSR608901-2"/>
    </source>
</evidence>
<keyword evidence="3 9" id="KW-0812">Transmembrane</keyword>
<feature type="binding site" evidence="8">
    <location>
        <position position="233"/>
    </location>
    <ligand>
        <name>Zn(2+)</name>
        <dbReference type="ChEBI" id="CHEBI:29105"/>
        <note>catalytic</note>
    </ligand>
</feature>
<feature type="transmembrane region" description="Helical" evidence="9">
    <location>
        <begin position="157"/>
        <end position="175"/>
    </location>
</feature>
<comment type="subcellular location">
    <subcellularLocation>
        <location evidence="1">Membrane</location>
        <topology evidence="1">Multi-pass membrane protein</topology>
    </subcellularLocation>
</comment>
<feature type="transmembrane region" description="Helical" evidence="9">
    <location>
        <begin position="33"/>
        <end position="53"/>
    </location>
</feature>
<evidence type="ECO:0000256" key="5">
    <source>
        <dbReference type="ARBA" id="ARBA00022989"/>
    </source>
</evidence>
<keyword evidence="7" id="KW-0106">Calcium</keyword>
<keyword evidence="4" id="KW-0378">Hydrolase</keyword>
<dbReference type="AlphaFoldDB" id="A0AAN7HCT9"/>
<reference evidence="10" key="1">
    <citation type="journal article" date="2023" name="Mol. Phylogenet. Evol.">
        <title>Genome-scale phylogeny and comparative genomics of the fungal order Sordariales.</title>
        <authorList>
            <person name="Hensen N."/>
            <person name="Bonometti L."/>
            <person name="Westerberg I."/>
            <person name="Brannstrom I.O."/>
            <person name="Guillou S."/>
            <person name="Cros-Aarteil S."/>
            <person name="Calhoun S."/>
            <person name="Haridas S."/>
            <person name="Kuo A."/>
            <person name="Mondo S."/>
            <person name="Pangilinan J."/>
            <person name="Riley R."/>
            <person name="LaButti K."/>
            <person name="Andreopoulos B."/>
            <person name="Lipzen A."/>
            <person name="Chen C."/>
            <person name="Yan M."/>
            <person name="Daum C."/>
            <person name="Ng V."/>
            <person name="Clum A."/>
            <person name="Steindorff A."/>
            <person name="Ohm R.A."/>
            <person name="Martin F."/>
            <person name="Silar P."/>
            <person name="Natvig D.O."/>
            <person name="Lalanne C."/>
            <person name="Gautier V."/>
            <person name="Ament-Velasquez S.L."/>
            <person name="Kruys A."/>
            <person name="Hutchinson M.I."/>
            <person name="Powell A.J."/>
            <person name="Barry K."/>
            <person name="Miller A.N."/>
            <person name="Grigoriev I.V."/>
            <person name="Debuchy R."/>
            <person name="Gladieux P."/>
            <person name="Hiltunen Thoren M."/>
            <person name="Johannesson H."/>
        </authorList>
    </citation>
    <scope>NUCLEOTIDE SEQUENCE</scope>
    <source>
        <strain evidence="10">CBS 532.94</strain>
    </source>
</reference>
<comment type="cofactor">
    <cofactor evidence="8">
        <name>Zn(2+)</name>
        <dbReference type="ChEBI" id="CHEBI:29105"/>
    </cofactor>
</comment>
<dbReference type="PANTHER" id="PTHR46187">
    <property type="entry name" value="ALKALINE CERAMIDASE 3"/>
    <property type="match status" value="1"/>
</dbReference>
<protein>
    <submittedName>
        <fullName evidence="10">Ceramidase</fullName>
    </submittedName>
</protein>
<dbReference type="InterPro" id="IPR008901">
    <property type="entry name" value="ACER"/>
</dbReference>
<evidence type="ECO:0000256" key="2">
    <source>
        <dbReference type="ARBA" id="ARBA00009780"/>
    </source>
</evidence>
<feature type="binding site" evidence="7">
    <location>
        <position position="30"/>
    </location>
    <ligand>
        <name>Ca(2+)</name>
        <dbReference type="ChEBI" id="CHEBI:29108"/>
    </ligand>
</feature>
<organism evidence="10 11">
    <name type="scientific">Achaetomium macrosporum</name>
    <dbReference type="NCBI Taxonomy" id="79813"/>
    <lineage>
        <taxon>Eukaryota</taxon>
        <taxon>Fungi</taxon>
        <taxon>Dikarya</taxon>
        <taxon>Ascomycota</taxon>
        <taxon>Pezizomycotina</taxon>
        <taxon>Sordariomycetes</taxon>
        <taxon>Sordariomycetidae</taxon>
        <taxon>Sordariales</taxon>
        <taxon>Chaetomiaceae</taxon>
        <taxon>Achaetomium</taxon>
    </lineage>
</organism>
<evidence type="ECO:0000256" key="3">
    <source>
        <dbReference type="ARBA" id="ARBA00022692"/>
    </source>
</evidence>
<evidence type="ECO:0000313" key="11">
    <source>
        <dbReference type="Proteomes" id="UP001303760"/>
    </source>
</evidence>
<feature type="binding site" evidence="8">
    <location>
        <position position="90"/>
    </location>
    <ligand>
        <name>Zn(2+)</name>
        <dbReference type="ChEBI" id="CHEBI:29105"/>
        <note>catalytic</note>
    </ligand>
</feature>
<feature type="binding site" evidence="8">
    <location>
        <position position="237"/>
    </location>
    <ligand>
        <name>Zn(2+)</name>
        <dbReference type="ChEBI" id="CHEBI:29105"/>
        <note>catalytic</note>
    </ligand>
</feature>
<keyword evidence="7" id="KW-0479">Metal-binding</keyword>
<feature type="transmembrane region" description="Helical" evidence="9">
    <location>
        <begin position="74"/>
        <end position="93"/>
    </location>
</feature>
<keyword evidence="5 9" id="KW-1133">Transmembrane helix</keyword>
<evidence type="ECO:0000256" key="9">
    <source>
        <dbReference type="SAM" id="Phobius"/>
    </source>
</evidence>
<dbReference type="PANTHER" id="PTHR46187:SF1">
    <property type="entry name" value="ALKALINE PHYTOCERAMIDASE"/>
    <property type="match status" value="1"/>
</dbReference>
<dbReference type="GO" id="GO:0005789">
    <property type="term" value="C:endoplasmic reticulum membrane"/>
    <property type="evidence" value="ECO:0007669"/>
    <property type="project" value="TreeGrafter"/>
</dbReference>
<evidence type="ECO:0000256" key="7">
    <source>
        <dbReference type="PIRSR" id="PIRSR608901-1"/>
    </source>
</evidence>
<evidence type="ECO:0000256" key="1">
    <source>
        <dbReference type="ARBA" id="ARBA00004141"/>
    </source>
</evidence>
<evidence type="ECO:0000256" key="4">
    <source>
        <dbReference type="ARBA" id="ARBA00022801"/>
    </source>
</evidence>
<keyword evidence="6 9" id="KW-0472">Membrane</keyword>
<feature type="transmembrane region" description="Helical" evidence="9">
    <location>
        <begin position="187"/>
        <end position="205"/>
    </location>
</feature>
<feature type="binding site" evidence="7">
    <location>
        <position position="41"/>
    </location>
    <ligand>
        <name>Ca(2+)</name>
        <dbReference type="ChEBI" id="CHEBI:29108"/>
    </ligand>
</feature>
<keyword evidence="11" id="KW-1185">Reference proteome</keyword>
<name>A0AAN7HCT9_9PEZI</name>
<dbReference type="GO" id="GO:0046872">
    <property type="term" value="F:metal ion binding"/>
    <property type="evidence" value="ECO:0007669"/>
    <property type="project" value="UniProtKB-KW"/>
</dbReference>
<proteinExistence type="inferred from homology"/>
<feature type="transmembrane region" description="Helical" evidence="9">
    <location>
        <begin position="128"/>
        <end position="145"/>
    </location>
</feature>
<sequence length="265" mass="30419">MGHHNIHFSGDPYSNSGAWSPPTSRANFCEEDYAISFYLAEFINALTNVAYVYPALRSMYGRASRGVFAPRWDFMSVSLLVLGIGSFLFHASLRLTLEFVDELSMVLLTWSMLQALLTTRQPPSKARVISVALAVVHLAFSAFYIKSAQIIHQVYAFWTALLSIVLRTTYLFYGLRPGLPKAKTREWKVRIWQSAGICFLGYLIWNVDLEYCAELRALRQRVALPWAWILELHGWWHILTAIGASMFMQVVREVREEAEREKKTE</sequence>
<comment type="similarity">
    <text evidence="2">Belongs to the alkaline ceramidase family.</text>
</comment>
<keyword evidence="8" id="KW-0862">Zinc</keyword>
<gene>
    <name evidence="10" type="ORF">C8A03DRAFT_33157</name>
</gene>